<evidence type="ECO:0000259" key="6">
    <source>
        <dbReference type="Pfam" id="PF00082"/>
    </source>
</evidence>
<evidence type="ECO:0000313" key="7">
    <source>
        <dbReference type="EMBL" id="PZR80301.1"/>
    </source>
</evidence>
<gene>
    <name evidence="7" type="ORF">DLM65_08515</name>
</gene>
<dbReference type="AlphaFoldDB" id="A0A2W6AR92"/>
<dbReference type="PRINTS" id="PR00723">
    <property type="entry name" value="SUBTILISIN"/>
</dbReference>
<dbReference type="InterPro" id="IPR036852">
    <property type="entry name" value="Peptidase_S8/S53_dom_sf"/>
</dbReference>
<dbReference type="PANTHER" id="PTHR43806:SF11">
    <property type="entry name" value="CEREVISIN-RELATED"/>
    <property type="match status" value="1"/>
</dbReference>
<evidence type="ECO:0000313" key="8">
    <source>
        <dbReference type="Proteomes" id="UP000248724"/>
    </source>
</evidence>
<evidence type="ECO:0000256" key="3">
    <source>
        <dbReference type="ARBA" id="ARBA00022801"/>
    </source>
</evidence>
<reference evidence="7 8" key="1">
    <citation type="journal article" date="2017" name="Nature">
        <title>Atmospheric trace gases support primary production in Antarctic desert surface soil.</title>
        <authorList>
            <person name="Ji M."/>
            <person name="Greening C."/>
            <person name="Vanwonterghem I."/>
            <person name="Carere C.R."/>
            <person name="Bay S.K."/>
            <person name="Steen J.A."/>
            <person name="Montgomery K."/>
            <person name="Lines T."/>
            <person name="Beardall J."/>
            <person name="van Dorst J."/>
            <person name="Snape I."/>
            <person name="Stott M.B."/>
            <person name="Hugenholtz P."/>
            <person name="Ferrari B.C."/>
        </authorList>
    </citation>
    <scope>NUCLEOTIDE SEQUENCE [LARGE SCALE GENOMIC DNA]</scope>
    <source>
        <strain evidence="7">RRmetagenome_bin12</strain>
    </source>
</reference>
<accession>A0A2W6AR92</accession>
<dbReference type="Gene3D" id="3.40.50.200">
    <property type="entry name" value="Peptidase S8/S53 domain"/>
    <property type="match status" value="1"/>
</dbReference>
<dbReference type="PANTHER" id="PTHR43806">
    <property type="entry name" value="PEPTIDASE S8"/>
    <property type="match status" value="1"/>
</dbReference>
<dbReference type="SUPFAM" id="SSF52743">
    <property type="entry name" value="Subtilisin-like"/>
    <property type="match status" value="1"/>
</dbReference>
<dbReference type="InterPro" id="IPR022398">
    <property type="entry name" value="Peptidase_S8_His-AS"/>
</dbReference>
<name>A0A2W6AR92_9BACT</name>
<dbReference type="EMBL" id="QHBU01000157">
    <property type="protein sequence ID" value="PZR80301.1"/>
    <property type="molecule type" value="Genomic_DNA"/>
</dbReference>
<keyword evidence="3" id="KW-0378">Hydrolase</keyword>
<dbReference type="InterPro" id="IPR023827">
    <property type="entry name" value="Peptidase_S8_Asp-AS"/>
</dbReference>
<organism evidence="7 8">
    <name type="scientific">Candidatus Aeolococcus gillhamiae</name>
    <dbReference type="NCBI Taxonomy" id="3127015"/>
    <lineage>
        <taxon>Bacteria</taxon>
        <taxon>Bacillati</taxon>
        <taxon>Candidatus Dormiibacterota</taxon>
        <taxon>Candidatus Dormibacteria</taxon>
        <taxon>Candidatus Aeolococcales</taxon>
        <taxon>Candidatus Aeolococcaceae</taxon>
        <taxon>Candidatus Aeolococcus</taxon>
    </lineage>
</organism>
<comment type="similarity">
    <text evidence="1 5">Belongs to the peptidase S8 family.</text>
</comment>
<dbReference type="PROSITE" id="PS00137">
    <property type="entry name" value="SUBTILASE_HIS"/>
    <property type="match status" value="1"/>
</dbReference>
<dbReference type="GO" id="GO:0004252">
    <property type="term" value="F:serine-type endopeptidase activity"/>
    <property type="evidence" value="ECO:0007669"/>
    <property type="project" value="InterPro"/>
</dbReference>
<comment type="caution">
    <text evidence="7">The sequence shown here is derived from an EMBL/GenBank/DDBJ whole genome shotgun (WGS) entry which is preliminary data.</text>
</comment>
<dbReference type="PROSITE" id="PS00136">
    <property type="entry name" value="SUBTILASE_ASP"/>
    <property type="match status" value="1"/>
</dbReference>
<evidence type="ECO:0000256" key="2">
    <source>
        <dbReference type="ARBA" id="ARBA00022670"/>
    </source>
</evidence>
<dbReference type="InterPro" id="IPR015500">
    <property type="entry name" value="Peptidase_S8_subtilisin-rel"/>
</dbReference>
<evidence type="ECO:0000256" key="4">
    <source>
        <dbReference type="ARBA" id="ARBA00022825"/>
    </source>
</evidence>
<dbReference type="InterPro" id="IPR000209">
    <property type="entry name" value="Peptidase_S8/S53_dom"/>
</dbReference>
<keyword evidence="2" id="KW-0645">Protease</keyword>
<protein>
    <recommendedName>
        <fullName evidence="6">Peptidase S8/S53 domain-containing protein</fullName>
    </recommendedName>
</protein>
<sequence>MSDSNLFKVPRWAASPPARLLLFLVLLVPLIGVAPAAAERGPRAQAALLALAAQQPAQRVSVIVQKSGHADAVEGLVARLGGHVTKDLQIINAFAAELPAGAALELAAADGVRYVSLDSALHSDSTYCTSGCVNLAAEKNVYPKAVHASDLWNNASNTAPYLQGQNIGVAVLDSGISGHNDLGANSVNRLIGTVAADGYGHGTHVAGIIGGNGSNSAGAYVGIAPQAKLVNVQVSDAVGFAMASDVIAGLQWVLNNKSTYNIRVANLSLNSGTMDSYNVDPIDA</sequence>
<keyword evidence="4" id="KW-0720">Serine protease</keyword>
<dbReference type="InterPro" id="IPR050131">
    <property type="entry name" value="Peptidase_S8_subtilisin-like"/>
</dbReference>
<feature type="non-terminal residue" evidence="7">
    <location>
        <position position="284"/>
    </location>
</feature>
<feature type="domain" description="Peptidase S8/S53" evidence="6">
    <location>
        <begin position="164"/>
        <end position="275"/>
    </location>
</feature>
<dbReference type="PROSITE" id="PS51892">
    <property type="entry name" value="SUBTILASE"/>
    <property type="match status" value="1"/>
</dbReference>
<evidence type="ECO:0000256" key="5">
    <source>
        <dbReference type="PROSITE-ProRule" id="PRU01240"/>
    </source>
</evidence>
<evidence type="ECO:0000256" key="1">
    <source>
        <dbReference type="ARBA" id="ARBA00011073"/>
    </source>
</evidence>
<dbReference type="Proteomes" id="UP000248724">
    <property type="component" value="Unassembled WGS sequence"/>
</dbReference>
<dbReference type="Gene3D" id="3.30.70.80">
    <property type="entry name" value="Peptidase S8 propeptide/proteinase inhibitor I9"/>
    <property type="match status" value="1"/>
</dbReference>
<proteinExistence type="inferred from homology"/>
<dbReference type="Pfam" id="PF00082">
    <property type="entry name" value="Peptidase_S8"/>
    <property type="match status" value="1"/>
</dbReference>
<dbReference type="InterPro" id="IPR037045">
    <property type="entry name" value="S8pro/Inhibitor_I9_sf"/>
</dbReference>
<comment type="caution">
    <text evidence="5">Lacks conserved residue(s) required for the propagation of feature annotation.</text>
</comment>
<dbReference type="GO" id="GO:0006508">
    <property type="term" value="P:proteolysis"/>
    <property type="evidence" value="ECO:0007669"/>
    <property type="project" value="UniProtKB-KW"/>
</dbReference>